<dbReference type="Proteomes" id="UP000265663">
    <property type="component" value="Unassembled WGS sequence"/>
</dbReference>
<feature type="region of interest" description="Disordered" evidence="1">
    <location>
        <begin position="147"/>
        <end position="265"/>
    </location>
</feature>
<gene>
    <name evidence="2" type="ORF">GMOD_00003672</name>
</gene>
<dbReference type="EMBL" id="KE747844">
    <property type="protein sequence ID" value="RMZ74612.1"/>
    <property type="molecule type" value="Genomic_DNA"/>
</dbReference>
<keyword evidence="3" id="KW-1185">Reference proteome</keyword>
<feature type="compositionally biased region" description="Low complexity" evidence="1">
    <location>
        <begin position="244"/>
        <end position="256"/>
    </location>
</feature>
<dbReference type="AlphaFoldDB" id="A0A3M7MJK1"/>
<reference evidence="2 3" key="1">
    <citation type="journal article" date="2014" name="PLoS ONE">
        <title>De novo Genome Assembly of the Fungal Plant Pathogen Pyrenophora semeniperda.</title>
        <authorList>
            <person name="Soliai M.M."/>
            <person name="Meyer S.E."/>
            <person name="Udall J.A."/>
            <person name="Elzinga D.E."/>
            <person name="Hermansen R.A."/>
            <person name="Bodily P.M."/>
            <person name="Hart A.A."/>
            <person name="Coleman C.E."/>
        </authorList>
    </citation>
    <scope>NUCLEOTIDE SEQUENCE [LARGE SCALE GENOMIC DNA]</scope>
    <source>
        <strain evidence="2 3">CCB06</strain>
        <tissue evidence="2">Mycelium</tissue>
    </source>
</reference>
<feature type="region of interest" description="Disordered" evidence="1">
    <location>
        <begin position="288"/>
        <end position="527"/>
    </location>
</feature>
<feature type="compositionally biased region" description="Polar residues" evidence="1">
    <location>
        <begin position="171"/>
        <end position="184"/>
    </location>
</feature>
<feature type="compositionally biased region" description="Acidic residues" evidence="1">
    <location>
        <begin position="187"/>
        <end position="220"/>
    </location>
</feature>
<evidence type="ECO:0000313" key="2">
    <source>
        <dbReference type="EMBL" id="RMZ74612.1"/>
    </source>
</evidence>
<dbReference type="OrthoDB" id="10645267at2759"/>
<protein>
    <submittedName>
        <fullName evidence="2">Uncharacterized protein</fullName>
    </submittedName>
</protein>
<organism evidence="2 3">
    <name type="scientific">Pyrenophora seminiperda CCB06</name>
    <dbReference type="NCBI Taxonomy" id="1302712"/>
    <lineage>
        <taxon>Eukaryota</taxon>
        <taxon>Fungi</taxon>
        <taxon>Dikarya</taxon>
        <taxon>Ascomycota</taxon>
        <taxon>Pezizomycotina</taxon>
        <taxon>Dothideomycetes</taxon>
        <taxon>Pleosporomycetidae</taxon>
        <taxon>Pleosporales</taxon>
        <taxon>Pleosporineae</taxon>
        <taxon>Pleosporaceae</taxon>
        <taxon>Pyrenophora</taxon>
    </lineage>
</organism>
<proteinExistence type="predicted"/>
<evidence type="ECO:0000256" key="1">
    <source>
        <dbReference type="SAM" id="MobiDB-lite"/>
    </source>
</evidence>
<feature type="compositionally biased region" description="Low complexity" evidence="1">
    <location>
        <begin position="330"/>
        <end position="345"/>
    </location>
</feature>
<feature type="compositionally biased region" description="Low complexity" evidence="1">
    <location>
        <begin position="451"/>
        <end position="464"/>
    </location>
</feature>
<name>A0A3M7MJK1_9PLEO</name>
<accession>A0A3M7MJK1</accession>
<evidence type="ECO:0000313" key="3">
    <source>
        <dbReference type="Proteomes" id="UP000265663"/>
    </source>
</evidence>
<sequence length="560" mass="59423">MSREPLTSELEVKIIEILSARPLTYDEMDTALGGFDTGHERAFATVLNDMTTMIVNGDGKLEFALKPLYRPRGPTPAEFEAKIIEIFSAGARRLTLDEVMAATGAQVHFARGHHRAFAEVLRYMTETFENGDGTVEFALKESFLPKAPTTAEPLGSAESVQEEVEEEEQVTSPRGSVRSSLGSTESVQEEVQEEEQNVEDYSESSSDEDYAVSEDSEELGNDLMEGYDSPVLTPSPEYTPSPPAQQSQSPVSDDAPLPGSGPTLSYSSILSLAIVPVPVGQMQVQPHVQIQPQLQTTVSDNSPLPGPSPVLNHPSTPSPVIAPAPVQSAPTLTTSPLSSPPVSTLNHPSPIPPPSRPVATPTPALVQPGPDNEESFLSEPGSILDHPSPSPAPVATKRRRTEENEESPLSSPGPIPDHSSPGLAHVATKRRRTEENGESFLSDLGSILDHSSPSPATVAPTAPVQPGPDNEESFLSDPGSILDHSSPIPAPVAPKRKSAENSTGEPSAKRSKTTGAPANKAAEAGNVKVQCNGTTKKNARCKISKQMPAGTETWNCGRHG</sequence>
<feature type="compositionally biased region" description="Acidic residues" evidence="1">
    <location>
        <begin position="160"/>
        <end position="169"/>
    </location>
</feature>
<feature type="compositionally biased region" description="Polar residues" evidence="1">
    <location>
        <begin position="290"/>
        <end position="302"/>
    </location>
</feature>
<dbReference type="PRINTS" id="PR01217">
    <property type="entry name" value="PRICHEXTENSN"/>
</dbReference>